<evidence type="ECO:0000313" key="1">
    <source>
        <dbReference type="EMBL" id="VFU49585.1"/>
    </source>
</evidence>
<gene>
    <name evidence="1" type="ORF">SVIM_LOCUS326777</name>
</gene>
<dbReference type="AlphaFoldDB" id="A0A6N2M9P5"/>
<accession>A0A6N2M9P5</accession>
<sequence>MLHANGSSTWVCLLVHAPSFVPSSNQSRGYSINLDEPEDLLLISTNQRICFLVITGRKKFKSNELGST</sequence>
<name>A0A6N2M9P5_SALVM</name>
<reference evidence="1" key="1">
    <citation type="submission" date="2019-03" db="EMBL/GenBank/DDBJ databases">
        <authorList>
            <person name="Mank J."/>
            <person name="Almeida P."/>
        </authorList>
    </citation>
    <scope>NUCLEOTIDE SEQUENCE</scope>
    <source>
        <strain evidence="1">78183</strain>
    </source>
</reference>
<dbReference type="EMBL" id="CAADRP010001707">
    <property type="protein sequence ID" value="VFU49585.1"/>
    <property type="molecule type" value="Genomic_DNA"/>
</dbReference>
<organism evidence="1">
    <name type="scientific">Salix viminalis</name>
    <name type="common">Common osier</name>
    <name type="synonym">Basket willow</name>
    <dbReference type="NCBI Taxonomy" id="40686"/>
    <lineage>
        <taxon>Eukaryota</taxon>
        <taxon>Viridiplantae</taxon>
        <taxon>Streptophyta</taxon>
        <taxon>Embryophyta</taxon>
        <taxon>Tracheophyta</taxon>
        <taxon>Spermatophyta</taxon>
        <taxon>Magnoliopsida</taxon>
        <taxon>eudicotyledons</taxon>
        <taxon>Gunneridae</taxon>
        <taxon>Pentapetalae</taxon>
        <taxon>rosids</taxon>
        <taxon>fabids</taxon>
        <taxon>Malpighiales</taxon>
        <taxon>Salicaceae</taxon>
        <taxon>Saliceae</taxon>
        <taxon>Salix</taxon>
    </lineage>
</organism>
<proteinExistence type="predicted"/>
<protein>
    <submittedName>
        <fullName evidence="1">Uncharacterized protein</fullName>
    </submittedName>
</protein>